<accession>A0A4R8RZA5</accession>
<evidence type="ECO:0000256" key="1">
    <source>
        <dbReference type="SAM" id="MobiDB-lite"/>
    </source>
</evidence>
<dbReference type="RefSeq" id="WP_134063909.1">
    <property type="nucleotide sequence ID" value="NZ_PECG01000003.1"/>
</dbReference>
<protein>
    <submittedName>
        <fullName evidence="2">Uncharacterized protein</fullName>
    </submittedName>
</protein>
<feature type="compositionally biased region" description="Basic and acidic residues" evidence="1">
    <location>
        <begin position="13"/>
        <end position="24"/>
    </location>
</feature>
<name>A0A4R8RZA5_9MYCO</name>
<evidence type="ECO:0000313" key="3">
    <source>
        <dbReference type="Proteomes" id="UP000295117"/>
    </source>
</evidence>
<feature type="region of interest" description="Disordered" evidence="1">
    <location>
        <begin position="1"/>
        <end position="26"/>
    </location>
</feature>
<sequence length="139" mass="14880">MTSSVVAGTPGAERPRGTLVKQDDDSAQDDVGIRIPFGWSKRVVVPADAVLDIKGSPEWDKAALRCTVTDAQGQQVKLLPPPDNVPVESAAHGGMWVPLWTIAASFGEVTVGCLDPYRKIPNTETSFVRVVPRGVVFGR</sequence>
<dbReference type="AlphaFoldDB" id="A0A4R8RZA5"/>
<comment type="caution">
    <text evidence="2">The sequence shown here is derived from an EMBL/GenBank/DDBJ whole genome shotgun (WGS) entry which is preliminary data.</text>
</comment>
<evidence type="ECO:0000313" key="2">
    <source>
        <dbReference type="EMBL" id="TDZ79609.1"/>
    </source>
</evidence>
<dbReference type="Proteomes" id="UP000295117">
    <property type="component" value="Unassembled WGS sequence"/>
</dbReference>
<organism evidence="2 3">
    <name type="scientific">Mycobacteroides salmoniphilum</name>
    <dbReference type="NCBI Taxonomy" id="404941"/>
    <lineage>
        <taxon>Bacteria</taxon>
        <taxon>Bacillati</taxon>
        <taxon>Actinomycetota</taxon>
        <taxon>Actinomycetes</taxon>
        <taxon>Mycobacteriales</taxon>
        <taxon>Mycobacteriaceae</taxon>
        <taxon>Mycobacteroides</taxon>
    </lineage>
</organism>
<dbReference type="EMBL" id="PECH01000008">
    <property type="protein sequence ID" value="TDZ79609.1"/>
    <property type="molecule type" value="Genomic_DNA"/>
</dbReference>
<gene>
    <name evidence="2" type="ORF">DE4585_03356</name>
</gene>
<reference evidence="2 3" key="1">
    <citation type="journal article" date="2019" name="Sci. Rep.">
        <title>Extended insight into the Mycobacterium chelonae-abscessus complex through whole genome sequencing of Mycobacterium salmoniphilum outbreak and Mycobacterium salmoniphilum-like strains.</title>
        <authorList>
            <person name="Behra P.R.K."/>
            <person name="Das S."/>
            <person name="Pettersson B.M.F."/>
            <person name="Shirreff L."/>
            <person name="DuCote T."/>
            <person name="Jacobsson K.G."/>
            <person name="Ennis D.G."/>
            <person name="Kirsebom L.A."/>
        </authorList>
    </citation>
    <scope>NUCLEOTIDE SEQUENCE [LARGE SCALE GENOMIC DNA]</scope>
    <source>
        <strain evidence="2 3">DE 4585</strain>
    </source>
</reference>
<proteinExistence type="predicted"/>